<evidence type="ECO:0000313" key="2">
    <source>
        <dbReference type="EMBL" id="CCH60472.1"/>
    </source>
</evidence>
<keyword evidence="1" id="KW-0472">Membrane</keyword>
<keyword evidence="1" id="KW-0812">Transmembrane</keyword>
<name>I2H270_HENB6</name>
<dbReference type="KEGG" id="tbl:TBLA_0C06800"/>
<dbReference type="AlphaFoldDB" id="I2H270"/>
<dbReference type="EMBL" id="HE806318">
    <property type="protein sequence ID" value="CCH60472.1"/>
    <property type="molecule type" value="Genomic_DNA"/>
</dbReference>
<feature type="transmembrane region" description="Helical" evidence="1">
    <location>
        <begin position="109"/>
        <end position="125"/>
    </location>
</feature>
<keyword evidence="1" id="KW-1133">Transmembrane helix</keyword>
<sequence length="339" mass="39926">MIFDNNIETYDNGISTGFDAKLCNSNGNVNKDITTLEDFNITDYKTCDEMSEINNEENTQNMIFEKTNKVIFNSIDRSKLRKIQRHYVSKSFLETQNDFRLALREVSNGNHLISVCFILFIQLVVCKEIIPVKNNEINNILRSHSLFAFCLISFVSLLVSNFKYFQLRYKLRGEKYILLKGHPLYFYLFFKKLNEASWKLIITLTHILYYTTIASVRNYKVTWFEILDIFVVSQVTIVKLLNTINPISFNYSKNKQILMNDIDKIKFEKLCKNIETSSYVNKRNRKRIIESEVLIIALRYFNLLNHLPIQISKLAVISYSLYASYQIINSFFEYFSLVS</sequence>
<evidence type="ECO:0000313" key="3">
    <source>
        <dbReference type="Proteomes" id="UP000002866"/>
    </source>
</evidence>
<evidence type="ECO:0000256" key="1">
    <source>
        <dbReference type="SAM" id="Phobius"/>
    </source>
</evidence>
<reference evidence="2 3" key="1">
    <citation type="journal article" date="2011" name="Proc. Natl. Acad. Sci. U.S.A.">
        <title>Evolutionary erosion of yeast sex chromosomes by mating-type switching accidents.</title>
        <authorList>
            <person name="Gordon J.L."/>
            <person name="Armisen D."/>
            <person name="Proux-Wera E."/>
            <person name="Oheigeartaigh S.S."/>
            <person name="Byrne K.P."/>
            <person name="Wolfe K.H."/>
        </authorList>
    </citation>
    <scope>NUCLEOTIDE SEQUENCE [LARGE SCALE GENOMIC DNA]</scope>
    <source>
        <strain evidence="3">ATCC 34711 / CBS 6284 / DSM 70876 / NBRC 10599 / NRRL Y-10934 / UCD 77-7</strain>
    </source>
</reference>
<dbReference type="InParanoid" id="I2H270"/>
<proteinExistence type="predicted"/>
<dbReference type="Proteomes" id="UP000002866">
    <property type="component" value="Chromosome 3"/>
</dbReference>
<accession>I2H270</accession>
<keyword evidence="3" id="KW-1185">Reference proteome</keyword>
<feature type="transmembrane region" description="Helical" evidence="1">
    <location>
        <begin position="145"/>
        <end position="165"/>
    </location>
</feature>
<dbReference type="RefSeq" id="XP_004179991.1">
    <property type="nucleotide sequence ID" value="XM_004179943.1"/>
</dbReference>
<gene>
    <name evidence="2" type="primary">TBLA0C06800</name>
    <name evidence="2" type="ORF">TBLA_0C06800</name>
</gene>
<protein>
    <submittedName>
        <fullName evidence="2">Uncharacterized protein</fullName>
    </submittedName>
</protein>
<dbReference type="HOGENOM" id="CLU_819349_0_0_1"/>
<organism evidence="2 3">
    <name type="scientific">Henningerozyma blattae (strain ATCC 34711 / CBS 6284 / DSM 70876 / NBRC 10599 / NRRL Y-10934 / UCD 77-7)</name>
    <name type="common">Yeast</name>
    <name type="synonym">Tetrapisispora blattae</name>
    <dbReference type="NCBI Taxonomy" id="1071380"/>
    <lineage>
        <taxon>Eukaryota</taxon>
        <taxon>Fungi</taxon>
        <taxon>Dikarya</taxon>
        <taxon>Ascomycota</taxon>
        <taxon>Saccharomycotina</taxon>
        <taxon>Saccharomycetes</taxon>
        <taxon>Saccharomycetales</taxon>
        <taxon>Saccharomycetaceae</taxon>
        <taxon>Henningerozyma</taxon>
    </lineage>
</organism>
<dbReference type="GeneID" id="14495452"/>